<dbReference type="PANTHER" id="PTHR10587">
    <property type="entry name" value="GLYCOSYL TRANSFERASE-RELATED"/>
    <property type="match status" value="1"/>
</dbReference>
<dbReference type="Gene3D" id="3.20.20.370">
    <property type="entry name" value="Glycoside hydrolase/deacetylase"/>
    <property type="match status" value="1"/>
</dbReference>
<keyword evidence="2" id="KW-0378">Hydrolase</keyword>
<keyword evidence="6" id="KW-1185">Reference proteome</keyword>
<dbReference type="CDD" id="cd10960">
    <property type="entry name" value="CE4_NodB_like_1"/>
    <property type="match status" value="1"/>
</dbReference>
<accession>A0ABT8L2Z7</accession>
<dbReference type="RefSeq" id="WP_346756525.1">
    <property type="nucleotide sequence ID" value="NZ_JAUJEB010000001.1"/>
</dbReference>
<evidence type="ECO:0000313" key="5">
    <source>
        <dbReference type="EMBL" id="MDN5211190.1"/>
    </source>
</evidence>
<protein>
    <submittedName>
        <fullName evidence="5">Polysaccharide deacetylase family protein</fullName>
    </submittedName>
</protein>
<dbReference type="InterPro" id="IPR002509">
    <property type="entry name" value="NODB_dom"/>
</dbReference>
<organism evidence="5 6">
    <name type="scientific">Agaribacillus aureus</name>
    <dbReference type="NCBI Taxonomy" id="3051825"/>
    <lineage>
        <taxon>Bacteria</taxon>
        <taxon>Pseudomonadati</taxon>
        <taxon>Bacteroidota</taxon>
        <taxon>Cytophagia</taxon>
        <taxon>Cytophagales</taxon>
        <taxon>Splendidivirgaceae</taxon>
        <taxon>Agaribacillus</taxon>
    </lineage>
</organism>
<keyword evidence="1" id="KW-0479">Metal-binding</keyword>
<feature type="domain" description="NodB homology" evidence="4">
    <location>
        <begin position="28"/>
        <end position="156"/>
    </location>
</feature>
<evidence type="ECO:0000259" key="4">
    <source>
        <dbReference type="Pfam" id="PF01522"/>
    </source>
</evidence>
<dbReference type="Proteomes" id="UP001172083">
    <property type="component" value="Unassembled WGS sequence"/>
</dbReference>
<feature type="chain" id="PRO_5047020939" evidence="3">
    <location>
        <begin position="21"/>
        <end position="323"/>
    </location>
</feature>
<keyword evidence="3" id="KW-0732">Signal</keyword>
<dbReference type="InterPro" id="IPR011330">
    <property type="entry name" value="Glyco_hydro/deAcase_b/a-brl"/>
</dbReference>
<dbReference type="PANTHER" id="PTHR10587:SF133">
    <property type="entry name" value="CHITIN DEACETYLASE 1-RELATED"/>
    <property type="match status" value="1"/>
</dbReference>
<sequence length="323" mass="37114">MKSIFLALVLFFAMIDNGLAQDPPAGNGKTGKRLMAVTIDDLPVNSIVREFSHRMYITEKILQALKNHEVPGIGFVNESKLYKKGQLSEQEVSLLQKWIDNGMELGNHGYSHADYNNVTIDEYKTDVLEGEKVTKKILSAQNQRLKYFRHPYLHVGNSQEKKVALEKFLAEKGYEVAPVTIDNSEWIFARAYEIAFMEKDSTMMKKIGMAYVDYMEEKTAYFEGQSKKLWNYEIKQILLIHANQLNADYLDPLLARMNKRNYDFISLEKALTDKVYESEDTFVGKAGISWIDRWALSMGKKGSFFQGEPRTPQFVQDVAKITE</sequence>
<evidence type="ECO:0000313" key="6">
    <source>
        <dbReference type="Proteomes" id="UP001172083"/>
    </source>
</evidence>
<comment type="caution">
    <text evidence="5">The sequence shown here is derived from an EMBL/GenBank/DDBJ whole genome shotgun (WGS) entry which is preliminary data.</text>
</comment>
<feature type="signal peptide" evidence="3">
    <location>
        <begin position="1"/>
        <end position="20"/>
    </location>
</feature>
<name>A0ABT8L2Z7_9BACT</name>
<evidence type="ECO:0000256" key="2">
    <source>
        <dbReference type="ARBA" id="ARBA00022801"/>
    </source>
</evidence>
<evidence type="ECO:0000256" key="1">
    <source>
        <dbReference type="ARBA" id="ARBA00022723"/>
    </source>
</evidence>
<proteinExistence type="predicted"/>
<dbReference type="Pfam" id="PF01522">
    <property type="entry name" value="Polysacc_deac_1"/>
    <property type="match status" value="1"/>
</dbReference>
<dbReference type="InterPro" id="IPR050248">
    <property type="entry name" value="Polysacc_deacetylase_ArnD"/>
</dbReference>
<dbReference type="SUPFAM" id="SSF88713">
    <property type="entry name" value="Glycoside hydrolase/deacetylase"/>
    <property type="match status" value="1"/>
</dbReference>
<gene>
    <name evidence="5" type="ORF">QQ020_03985</name>
</gene>
<dbReference type="EMBL" id="JAUJEB010000001">
    <property type="protein sequence ID" value="MDN5211190.1"/>
    <property type="molecule type" value="Genomic_DNA"/>
</dbReference>
<reference evidence="5" key="1">
    <citation type="submission" date="2023-06" db="EMBL/GenBank/DDBJ databases">
        <title>Genomic of Agaribacillus aureum.</title>
        <authorList>
            <person name="Wang G."/>
        </authorList>
    </citation>
    <scope>NUCLEOTIDE SEQUENCE</scope>
    <source>
        <strain evidence="5">BMA12</strain>
    </source>
</reference>
<evidence type="ECO:0000256" key="3">
    <source>
        <dbReference type="SAM" id="SignalP"/>
    </source>
</evidence>